<keyword evidence="11" id="KW-1185">Reference proteome</keyword>
<comment type="similarity">
    <text evidence="5">Belongs to the Orn/Lys/Arg decarboxylase class-II family. LysA subfamily.</text>
</comment>
<accession>A0A381ECA1</accession>
<dbReference type="Proteomes" id="UP000254572">
    <property type="component" value="Unassembled WGS sequence"/>
</dbReference>
<feature type="binding site" evidence="5">
    <location>
        <position position="279"/>
    </location>
    <ligand>
        <name>substrate</name>
    </ligand>
</feature>
<evidence type="ECO:0000256" key="8">
    <source>
        <dbReference type="RuleBase" id="RU003738"/>
    </source>
</evidence>
<dbReference type="NCBIfam" id="TIGR01048">
    <property type="entry name" value="lysA"/>
    <property type="match status" value="1"/>
</dbReference>
<protein>
    <recommendedName>
        <fullName evidence="5 6">Diaminopimelate decarboxylase</fullName>
        <shortName evidence="5">DAP decarboxylase</shortName>
        <shortName evidence="5">DAPDC</shortName>
        <ecNumber evidence="5 6">4.1.1.20</ecNumber>
    </recommendedName>
</protein>
<keyword evidence="3 5" id="KW-0663">Pyridoxal phosphate</keyword>
<dbReference type="PROSITE" id="PS00879">
    <property type="entry name" value="ODR_DC_2_2"/>
    <property type="match status" value="1"/>
</dbReference>
<evidence type="ECO:0000256" key="2">
    <source>
        <dbReference type="ARBA" id="ARBA00022793"/>
    </source>
</evidence>
<evidence type="ECO:0000256" key="7">
    <source>
        <dbReference type="PIRSR" id="PIRSR600183-50"/>
    </source>
</evidence>
<dbReference type="CDD" id="cd06828">
    <property type="entry name" value="PLPDE_III_DapDC"/>
    <property type="match status" value="1"/>
</dbReference>
<dbReference type="InterPro" id="IPR002986">
    <property type="entry name" value="DAP_deCOOHase_LysA"/>
</dbReference>
<feature type="binding site" evidence="5">
    <location>
        <position position="315"/>
    </location>
    <ligand>
        <name>substrate</name>
    </ligand>
</feature>
<dbReference type="InterPro" id="IPR022644">
    <property type="entry name" value="De-COase2_N"/>
</dbReference>
<feature type="modified residue" description="N6-(pyridoxal phosphate)lysine" evidence="5 7">
    <location>
        <position position="62"/>
    </location>
</feature>
<dbReference type="FunFam" id="3.20.20.10:FF:000003">
    <property type="entry name" value="Diaminopimelate decarboxylase"/>
    <property type="match status" value="1"/>
</dbReference>
<comment type="subunit">
    <text evidence="5">Homodimer.</text>
</comment>
<name>A0A381ECA1_9GAMM</name>
<comment type="caution">
    <text evidence="5">Lacks conserved residue(s) required for the propagation of feature annotation.</text>
</comment>
<keyword evidence="5" id="KW-0028">Amino-acid biosynthesis</keyword>
<keyword evidence="4 5" id="KW-0456">Lyase</keyword>
<evidence type="ECO:0000256" key="3">
    <source>
        <dbReference type="ARBA" id="ARBA00022898"/>
    </source>
</evidence>
<proteinExistence type="inferred from homology"/>
<dbReference type="PRINTS" id="PR01181">
    <property type="entry name" value="DAPDCRBXLASE"/>
</dbReference>
<gene>
    <name evidence="5 10" type="primary">lysA</name>
    <name evidence="10" type="ORF">NCTC13294_01966</name>
</gene>
<evidence type="ECO:0000256" key="4">
    <source>
        <dbReference type="ARBA" id="ARBA00023239"/>
    </source>
</evidence>
<comment type="catalytic activity">
    <reaction evidence="5 8">
        <text>meso-2,6-diaminopimelate + H(+) = L-lysine + CO2</text>
        <dbReference type="Rhea" id="RHEA:15101"/>
        <dbReference type="ChEBI" id="CHEBI:15378"/>
        <dbReference type="ChEBI" id="CHEBI:16526"/>
        <dbReference type="ChEBI" id="CHEBI:32551"/>
        <dbReference type="ChEBI" id="CHEBI:57791"/>
        <dbReference type="EC" id="4.1.1.20"/>
    </reaction>
</comment>
<evidence type="ECO:0000259" key="9">
    <source>
        <dbReference type="Pfam" id="PF02784"/>
    </source>
</evidence>
<dbReference type="AlphaFoldDB" id="A0A381ECA1"/>
<dbReference type="InterPro" id="IPR029066">
    <property type="entry name" value="PLP-binding_barrel"/>
</dbReference>
<keyword evidence="2 5" id="KW-0210">Decarboxylase</keyword>
<dbReference type="GO" id="GO:0008836">
    <property type="term" value="F:diaminopimelate decarboxylase activity"/>
    <property type="evidence" value="ECO:0007669"/>
    <property type="project" value="UniProtKB-UniRule"/>
</dbReference>
<dbReference type="Gene3D" id="2.40.37.10">
    <property type="entry name" value="Lyase, Ornithine Decarboxylase, Chain A, domain 1"/>
    <property type="match status" value="1"/>
</dbReference>
<feature type="active site" description="Proton donor" evidence="7">
    <location>
        <position position="345"/>
    </location>
</feature>
<evidence type="ECO:0000313" key="11">
    <source>
        <dbReference type="Proteomes" id="UP000254572"/>
    </source>
</evidence>
<evidence type="ECO:0000313" key="10">
    <source>
        <dbReference type="EMBL" id="SUX24616.1"/>
    </source>
</evidence>
<dbReference type="Gene3D" id="3.20.20.10">
    <property type="entry name" value="Alanine racemase"/>
    <property type="match status" value="1"/>
</dbReference>
<feature type="binding site" evidence="5">
    <location>
        <position position="241"/>
    </location>
    <ligand>
        <name>pyridoxal 5'-phosphate</name>
        <dbReference type="ChEBI" id="CHEBI:597326"/>
    </ligand>
</feature>
<comment type="cofactor">
    <cofactor evidence="1 5 7 8">
        <name>pyridoxal 5'-phosphate</name>
        <dbReference type="ChEBI" id="CHEBI:597326"/>
    </cofactor>
</comment>
<dbReference type="EC" id="4.1.1.20" evidence="5 6"/>
<dbReference type="RefSeq" id="WP_115612150.1">
    <property type="nucleotide sequence ID" value="NZ_JBHLZC010000003.1"/>
</dbReference>
<dbReference type="EMBL" id="UFUW01000001">
    <property type="protein sequence ID" value="SUX24616.1"/>
    <property type="molecule type" value="Genomic_DNA"/>
</dbReference>
<dbReference type="GO" id="GO:0030170">
    <property type="term" value="F:pyridoxal phosphate binding"/>
    <property type="evidence" value="ECO:0007669"/>
    <property type="project" value="UniProtKB-UniRule"/>
</dbReference>
<evidence type="ECO:0000256" key="6">
    <source>
        <dbReference type="NCBIfam" id="TIGR01048"/>
    </source>
</evidence>
<keyword evidence="5 8" id="KW-0457">Lysine biosynthesis</keyword>
<dbReference type="Pfam" id="PF02784">
    <property type="entry name" value="Orn_Arg_deC_N"/>
    <property type="match status" value="1"/>
</dbReference>
<dbReference type="UniPathway" id="UPA00034">
    <property type="reaction ID" value="UER00027"/>
</dbReference>
<feature type="binding site" evidence="5">
    <location>
        <position position="319"/>
    </location>
    <ligand>
        <name>substrate</name>
    </ligand>
</feature>
<dbReference type="PRINTS" id="PR01179">
    <property type="entry name" value="ODADCRBXLASE"/>
</dbReference>
<dbReference type="OrthoDB" id="9802241at2"/>
<dbReference type="InterPro" id="IPR000183">
    <property type="entry name" value="Orn/DAP/Arg_de-COase"/>
</dbReference>
<dbReference type="InterPro" id="IPR022657">
    <property type="entry name" value="De-COase2_CS"/>
</dbReference>
<dbReference type="PANTHER" id="PTHR43727:SF2">
    <property type="entry name" value="GROUP IV DECARBOXYLASE"/>
    <property type="match status" value="1"/>
</dbReference>
<evidence type="ECO:0000256" key="5">
    <source>
        <dbReference type="HAMAP-Rule" id="MF_02120"/>
    </source>
</evidence>
<comment type="function">
    <text evidence="5">Specifically catalyzes the decarboxylation of meso-diaminopimelate (meso-DAP) to L-lysine.</text>
</comment>
<dbReference type="GO" id="GO:0009089">
    <property type="term" value="P:lysine biosynthetic process via diaminopimelate"/>
    <property type="evidence" value="ECO:0007669"/>
    <property type="project" value="UniProtKB-UniRule"/>
</dbReference>
<feature type="binding site" evidence="5">
    <location>
        <position position="373"/>
    </location>
    <ligand>
        <name>substrate</name>
    </ligand>
</feature>
<dbReference type="SUPFAM" id="SSF51419">
    <property type="entry name" value="PLP-binding barrel"/>
    <property type="match status" value="1"/>
</dbReference>
<sequence>MRAEFFSGVDEHGCVDGVSLASLADAFGTPLYVYRAAAMRAALHAYHAHGLERQVALYYAVKANSNLVLLRLFAEAGTGFDIVSGGELERVLRAGGAPSSVVFSGVAKSDAEIACALAVDIGCFNVESPAELRRLAELAASAGVVAPVALRVNPDVDAGTHPYISTGLRGNKFGVAIADAPALYREALQLPSLKVVGVGCHIGSQIRAIAPFLAAMDSLLPLVDALLAEGAPLEHLDMGGGLGIATEDAPEVPSAADLSRALLSRLGDRPLRLCLQPGRSLVGNAGLLLSRVVFTKAQSERRFLMLDAAMNDYIRPALYQVRPTMLNVSRPYDGAGRMDVVGPVCETGDTFARDFPMSGERGDLVAICGTGAYGFSMASSYNSRPRPAEVLIEDGKARLIRHRESLEDLWAQEVL</sequence>
<evidence type="ECO:0000256" key="1">
    <source>
        <dbReference type="ARBA" id="ARBA00001933"/>
    </source>
</evidence>
<dbReference type="SUPFAM" id="SSF50621">
    <property type="entry name" value="Alanine racemase C-terminal domain-like"/>
    <property type="match status" value="1"/>
</dbReference>
<feature type="binding site" evidence="5">
    <location>
        <position position="373"/>
    </location>
    <ligand>
        <name>pyridoxal 5'-phosphate</name>
        <dbReference type="ChEBI" id="CHEBI:597326"/>
    </ligand>
</feature>
<reference evidence="10 11" key="1">
    <citation type="submission" date="2018-06" db="EMBL/GenBank/DDBJ databases">
        <authorList>
            <consortium name="Pathogen Informatics"/>
            <person name="Doyle S."/>
        </authorList>
    </citation>
    <scope>NUCLEOTIDE SEQUENCE [LARGE SCALE GENOMIC DNA]</scope>
    <source>
        <strain evidence="10 11">NCTC13294</strain>
    </source>
</reference>
<dbReference type="HAMAP" id="MF_02120">
    <property type="entry name" value="LysA"/>
    <property type="match status" value="1"/>
</dbReference>
<organism evidence="10 11">
    <name type="scientific">Cardiobacterium valvarum</name>
    <dbReference type="NCBI Taxonomy" id="194702"/>
    <lineage>
        <taxon>Bacteria</taxon>
        <taxon>Pseudomonadati</taxon>
        <taxon>Pseudomonadota</taxon>
        <taxon>Gammaproteobacteria</taxon>
        <taxon>Cardiobacteriales</taxon>
        <taxon>Cardiobacteriaceae</taxon>
        <taxon>Cardiobacterium</taxon>
    </lineage>
</organism>
<feature type="binding site" evidence="5">
    <location>
        <position position="346"/>
    </location>
    <ligand>
        <name>substrate</name>
    </ligand>
</feature>
<comment type="pathway">
    <text evidence="5 8">Amino-acid biosynthesis; L-lysine biosynthesis via DAP pathway; L-lysine from DL-2,6-diaminopimelate: step 1/1.</text>
</comment>
<dbReference type="PANTHER" id="PTHR43727">
    <property type="entry name" value="DIAMINOPIMELATE DECARBOXYLASE"/>
    <property type="match status" value="1"/>
</dbReference>
<feature type="domain" description="Orn/DAP/Arg decarboxylase 2 N-terminal" evidence="9">
    <location>
        <begin position="51"/>
        <end position="282"/>
    </location>
</feature>
<dbReference type="InterPro" id="IPR009006">
    <property type="entry name" value="Ala_racemase/Decarboxylase_C"/>
</dbReference>